<dbReference type="CDD" id="cd00565">
    <property type="entry name" value="Ubl_ThiS"/>
    <property type="match status" value="1"/>
</dbReference>
<dbReference type="SUPFAM" id="SSF54285">
    <property type="entry name" value="MoaD/ThiS"/>
    <property type="match status" value="1"/>
</dbReference>
<dbReference type="NCBIfam" id="TIGR01683">
    <property type="entry name" value="thiS"/>
    <property type="match status" value="1"/>
</dbReference>
<organism evidence="1">
    <name type="scientific">Chaetoceros neogracilis</name>
    <dbReference type="NCBI Taxonomy" id="240364"/>
    <lineage>
        <taxon>Eukaryota</taxon>
        <taxon>Sar</taxon>
        <taxon>Stramenopiles</taxon>
        <taxon>Ochrophyta</taxon>
        <taxon>Bacillariophyta</taxon>
        <taxon>Coscinodiscophyceae</taxon>
        <taxon>Chaetocerotophycidae</taxon>
        <taxon>Chaetocerotales</taxon>
        <taxon>Chaetocerotaceae</taxon>
        <taxon>Chaetoceros</taxon>
    </lineage>
</organism>
<dbReference type="PANTHER" id="PTHR34472">
    <property type="entry name" value="SULFUR CARRIER PROTEIN THIS"/>
    <property type="match status" value="1"/>
</dbReference>
<dbReference type="EMBL" id="MZ352931">
    <property type="protein sequence ID" value="QXM16347.1"/>
    <property type="molecule type" value="Genomic_DNA"/>
</dbReference>
<evidence type="ECO:0000313" key="1">
    <source>
        <dbReference type="EMBL" id="QXM16347.1"/>
    </source>
</evidence>
<dbReference type="InterPro" id="IPR010035">
    <property type="entry name" value="Thi_S"/>
</dbReference>
<dbReference type="Gene3D" id="3.10.20.30">
    <property type="match status" value="1"/>
</dbReference>
<dbReference type="AlphaFoldDB" id="A0A8F5GH65"/>
<keyword evidence="1" id="KW-0934">Plastid</keyword>
<keyword evidence="1" id="KW-0150">Chloroplast</keyword>
<protein>
    <submittedName>
        <fullName evidence="1">Thiamine biosynthesis protein S</fullName>
    </submittedName>
</protein>
<proteinExistence type="predicted"/>
<name>A0A8F5GH65_9STRA</name>
<reference evidence="1" key="1">
    <citation type="submission" date="2021-06" db="EMBL/GenBank/DDBJ databases">
        <title>The complete chloroplast genome of the marine microalgae Chaetoceros gracilis (Chaetoceroceae).</title>
        <authorList>
            <person name="Li Y."/>
            <person name="Deng X."/>
        </authorList>
    </citation>
    <scope>NUCLEOTIDE SEQUENCE</scope>
</reference>
<dbReference type="InterPro" id="IPR003749">
    <property type="entry name" value="ThiS/MoaD-like"/>
</dbReference>
<dbReference type="Pfam" id="PF02597">
    <property type="entry name" value="ThiS"/>
    <property type="match status" value="1"/>
</dbReference>
<dbReference type="InterPro" id="IPR016155">
    <property type="entry name" value="Mopterin_synth/thiamin_S_b"/>
</dbReference>
<geneLocation type="chloroplast" evidence="1"/>
<gene>
    <name evidence="1" type="primary">thiS</name>
</gene>
<dbReference type="PANTHER" id="PTHR34472:SF1">
    <property type="entry name" value="SULFUR CARRIER PROTEIN THIS"/>
    <property type="match status" value="1"/>
</dbReference>
<dbReference type="InterPro" id="IPR012675">
    <property type="entry name" value="Beta-grasp_dom_sf"/>
</dbReference>
<accession>A0A8F5GH65</accession>
<sequence>MFKKIYLTIIMSNRIRFFFNGKEYYITTLISLNDLLNYFNYDSSIFVVEYNHYICNKNNWKKITIQENDKIEIITIVGGG</sequence>